<dbReference type="GO" id="GO:0003953">
    <property type="term" value="F:NAD+ nucleosidase activity"/>
    <property type="evidence" value="ECO:0007669"/>
    <property type="project" value="InterPro"/>
</dbReference>
<evidence type="ECO:0000256" key="2">
    <source>
        <dbReference type="ARBA" id="ARBA00022490"/>
    </source>
</evidence>
<dbReference type="Pfam" id="PF07647">
    <property type="entry name" value="SAM_2"/>
    <property type="match status" value="1"/>
</dbReference>
<dbReference type="InterPro" id="IPR001660">
    <property type="entry name" value="SAM"/>
</dbReference>
<dbReference type="PANTHER" id="PTHR22998">
    <property type="entry name" value="SARM1"/>
    <property type="match status" value="1"/>
</dbReference>
<evidence type="ECO:0000256" key="1">
    <source>
        <dbReference type="ARBA" id="ARBA00004496"/>
    </source>
</evidence>
<evidence type="ECO:0000256" key="4">
    <source>
        <dbReference type="ARBA" id="ARBA00022801"/>
    </source>
</evidence>
<evidence type="ECO:0000256" key="3">
    <source>
        <dbReference type="ARBA" id="ARBA00022737"/>
    </source>
</evidence>
<dbReference type="SMART" id="SM00454">
    <property type="entry name" value="SAM"/>
    <property type="match status" value="2"/>
</dbReference>
<dbReference type="PROSITE" id="PS50105">
    <property type="entry name" value="SAM_DOMAIN"/>
    <property type="match status" value="1"/>
</dbReference>
<dbReference type="GO" id="GO:0048678">
    <property type="term" value="P:response to axon injury"/>
    <property type="evidence" value="ECO:0007669"/>
    <property type="project" value="InterPro"/>
</dbReference>
<accession>A0A3P7C1D5</accession>
<comment type="subcellular location">
    <subcellularLocation>
        <location evidence="1">Cytoplasm</location>
    </subcellularLocation>
</comment>
<feature type="domain" description="SAM" evidence="5">
    <location>
        <begin position="212"/>
        <end position="276"/>
    </location>
</feature>
<name>A0A3P7C1D5_SCHSO</name>
<keyword evidence="4" id="KW-0378">Hydrolase</keyword>
<dbReference type="Proteomes" id="UP000275846">
    <property type="component" value="Unassembled WGS sequence"/>
</dbReference>
<dbReference type="PANTHER" id="PTHR22998:SF1">
    <property type="entry name" value="NAD(+) HYDROLASE SARM1"/>
    <property type="match status" value="1"/>
</dbReference>
<dbReference type="GO" id="GO:0034128">
    <property type="term" value="P:negative regulation of MyD88-independent toll-like receptor signaling pathway"/>
    <property type="evidence" value="ECO:0007669"/>
    <property type="project" value="InterPro"/>
</dbReference>
<keyword evidence="3" id="KW-0677">Repeat</keyword>
<keyword evidence="2" id="KW-0963">Cytoplasm</keyword>
<dbReference type="STRING" id="70667.A0A3P7C1D5"/>
<sequence>MCINLKQAYIAGFIGTNQVRDGLSTATPVCITQITKESGQEFEFTENHYILARARTTRTLRYLEAACIRREKLNLRKQLDHVVNLQLSWRPSAIIPFKCLELMPTVANSELLSFFVPFVNSHNPVEFTKESQLEPIIFSSEWMSRLLPALTVGRREAQALAAFHFVAAITAMGNSLQKLCPDTKEVCGLVSPALSLLGIPIPKCLSMQVCRWTVEEVVFWMSRIGFGNLVDKVRNLNIDGDLLLTMTENELRDDLGLSSSLTRRRFIRELVRLKCKSDYSPIDRTQLADFLSAVSERLANASGASASYSSTRDSILWNIDFTQYTYNLLSAGVTRPLIARLSDKDLLEACRIENSIHRQQILEASKNKDVLPGECFFGGTISAPSGKPSVRSFCE</sequence>
<dbReference type="Pfam" id="PF00536">
    <property type="entry name" value="SAM_1"/>
    <property type="match status" value="1"/>
</dbReference>
<dbReference type="EMBL" id="UYSU01001697">
    <property type="protein sequence ID" value="VDL87048.1"/>
    <property type="molecule type" value="Genomic_DNA"/>
</dbReference>
<evidence type="ECO:0000313" key="7">
    <source>
        <dbReference type="Proteomes" id="UP000275846"/>
    </source>
</evidence>
<dbReference type="GO" id="GO:0035591">
    <property type="term" value="F:signaling adaptor activity"/>
    <property type="evidence" value="ECO:0007669"/>
    <property type="project" value="InterPro"/>
</dbReference>
<protein>
    <recommendedName>
        <fullName evidence="5">SAM domain-containing protein</fullName>
    </recommendedName>
</protein>
<dbReference type="SUPFAM" id="SSF47769">
    <property type="entry name" value="SAM/Pointed domain"/>
    <property type="match status" value="2"/>
</dbReference>
<dbReference type="GO" id="GO:0030425">
    <property type="term" value="C:dendrite"/>
    <property type="evidence" value="ECO:0007669"/>
    <property type="project" value="TreeGrafter"/>
</dbReference>
<dbReference type="InterPro" id="IPR013761">
    <property type="entry name" value="SAM/pointed_sf"/>
</dbReference>
<reference evidence="6 7" key="1">
    <citation type="submission" date="2018-11" db="EMBL/GenBank/DDBJ databases">
        <authorList>
            <consortium name="Pathogen Informatics"/>
        </authorList>
    </citation>
    <scope>NUCLEOTIDE SEQUENCE [LARGE SCALE GENOMIC DNA]</scope>
    <source>
        <strain evidence="6 7">NST_G2</strain>
    </source>
</reference>
<organism evidence="6 7">
    <name type="scientific">Schistocephalus solidus</name>
    <name type="common">Tapeworm</name>
    <dbReference type="NCBI Taxonomy" id="70667"/>
    <lineage>
        <taxon>Eukaryota</taxon>
        <taxon>Metazoa</taxon>
        <taxon>Spiralia</taxon>
        <taxon>Lophotrochozoa</taxon>
        <taxon>Platyhelminthes</taxon>
        <taxon>Cestoda</taxon>
        <taxon>Eucestoda</taxon>
        <taxon>Diphyllobothriidea</taxon>
        <taxon>Diphyllobothriidae</taxon>
        <taxon>Schistocephalus</taxon>
    </lineage>
</organism>
<proteinExistence type="predicted"/>
<evidence type="ECO:0000313" key="6">
    <source>
        <dbReference type="EMBL" id="VDL87048.1"/>
    </source>
</evidence>
<dbReference type="InterPro" id="IPR039184">
    <property type="entry name" value="SARM1"/>
</dbReference>
<dbReference type="AlphaFoldDB" id="A0A3P7C1D5"/>
<dbReference type="OrthoDB" id="202764at2759"/>
<dbReference type="GO" id="GO:0005737">
    <property type="term" value="C:cytoplasm"/>
    <property type="evidence" value="ECO:0007669"/>
    <property type="project" value="UniProtKB-SubCell"/>
</dbReference>
<gene>
    <name evidence="6" type="ORF">SSLN_LOCUS1152</name>
</gene>
<dbReference type="Gene3D" id="1.10.150.50">
    <property type="entry name" value="Transcription Factor, Ets-1"/>
    <property type="match status" value="2"/>
</dbReference>
<keyword evidence="7" id="KW-1185">Reference proteome</keyword>
<evidence type="ECO:0000259" key="5">
    <source>
        <dbReference type="PROSITE" id="PS50105"/>
    </source>
</evidence>